<feature type="domain" description="HAMP" evidence="7">
    <location>
        <begin position="212"/>
        <end position="264"/>
    </location>
</feature>
<evidence type="ECO:0000259" key="7">
    <source>
        <dbReference type="PROSITE" id="PS50885"/>
    </source>
</evidence>
<feature type="domain" description="Methyl-accepting transducer" evidence="6">
    <location>
        <begin position="269"/>
        <end position="498"/>
    </location>
</feature>
<dbReference type="Pfam" id="PF00015">
    <property type="entry name" value="MCPsignal"/>
    <property type="match status" value="1"/>
</dbReference>
<dbReference type="InterPro" id="IPR004090">
    <property type="entry name" value="Chemotax_Me-accpt_rcpt"/>
</dbReference>
<comment type="caution">
    <text evidence="8">The sequence shown here is derived from an EMBL/GenBank/DDBJ whole genome shotgun (WGS) entry which is preliminary data.</text>
</comment>
<evidence type="ECO:0000256" key="5">
    <source>
        <dbReference type="SAM" id="Phobius"/>
    </source>
</evidence>
<evidence type="ECO:0000259" key="6">
    <source>
        <dbReference type="PROSITE" id="PS50111"/>
    </source>
</evidence>
<proteinExistence type="inferred from homology"/>
<protein>
    <submittedName>
        <fullName evidence="8">Methyl-accepting chemotaxis protein</fullName>
    </submittedName>
</protein>
<dbReference type="SMART" id="SM00304">
    <property type="entry name" value="HAMP"/>
    <property type="match status" value="1"/>
</dbReference>
<keyword evidence="1" id="KW-0488">Methylation</keyword>
<name>A0ABW9ABW2_9BURK</name>
<evidence type="ECO:0000256" key="3">
    <source>
        <dbReference type="PROSITE-ProRule" id="PRU00284"/>
    </source>
</evidence>
<organism evidence="8 9">
    <name type="scientific">Herbaspirillum lusitanum</name>
    <dbReference type="NCBI Taxonomy" id="213312"/>
    <lineage>
        <taxon>Bacteria</taxon>
        <taxon>Pseudomonadati</taxon>
        <taxon>Pseudomonadota</taxon>
        <taxon>Betaproteobacteria</taxon>
        <taxon>Burkholderiales</taxon>
        <taxon>Oxalobacteraceae</taxon>
        <taxon>Herbaspirillum</taxon>
    </lineage>
</organism>
<dbReference type="InterPro" id="IPR004089">
    <property type="entry name" value="MCPsignal_dom"/>
</dbReference>
<dbReference type="CDD" id="cd19411">
    <property type="entry name" value="MCP2201-like_sensor"/>
    <property type="match status" value="1"/>
</dbReference>
<dbReference type="Pfam" id="PF12729">
    <property type="entry name" value="4HB_MCP_1"/>
    <property type="match status" value="1"/>
</dbReference>
<keyword evidence="5" id="KW-0472">Membrane</keyword>
<evidence type="ECO:0000256" key="2">
    <source>
        <dbReference type="ARBA" id="ARBA00029447"/>
    </source>
</evidence>
<dbReference type="RefSeq" id="WP_408159071.1">
    <property type="nucleotide sequence ID" value="NZ_JAQQFM010000007.1"/>
</dbReference>
<evidence type="ECO:0000313" key="8">
    <source>
        <dbReference type="EMBL" id="MFL9925870.1"/>
    </source>
</evidence>
<feature type="coiled-coil region" evidence="4">
    <location>
        <begin position="476"/>
        <end position="507"/>
    </location>
</feature>
<feature type="transmembrane region" description="Helical" evidence="5">
    <location>
        <begin position="188"/>
        <end position="210"/>
    </location>
</feature>
<accession>A0ABW9ABW2</accession>
<dbReference type="PROSITE" id="PS50111">
    <property type="entry name" value="CHEMOTAXIS_TRANSDUC_2"/>
    <property type="match status" value="1"/>
</dbReference>
<dbReference type="CDD" id="cd11386">
    <property type="entry name" value="MCP_signal"/>
    <property type="match status" value="1"/>
</dbReference>
<keyword evidence="3" id="KW-0807">Transducer</keyword>
<keyword evidence="9" id="KW-1185">Reference proteome</keyword>
<gene>
    <name evidence="8" type="ORF">PQR62_16450</name>
</gene>
<sequence length="527" mass="56676">MRITDVKISVRLGLCFLALVVLMVLITALGIRSLQTVTSSTREIVHDRYVKVSLAAQMTTELNTSARNIRNALLSRDDEEVKRYIELLRKGNLATAELQQKLGSLISSSQGMTLLQNLKNTGVEYDKRREVLLTMIQQQKKAEAVEYLFTEVRAQQQRYFDALKELSQFQESLMQQSSLENEDEASTAIRSMIILSAAAVVFSFIAALLITRSITRPLNQAVTAATAVASGDLTMDINSSSKDETGILLRALRSMNGNLQDIVGEVRRSTQTITQASGEIARGNMDLSSRTEQQAGALEETASSMEELASTVKQNAENARQADTLAGSASAVALKGGETVDQVVATMSRINASSHKIVDIISVIDGIAFQTNILALNAAVEAARAGEQGRGFAVVASEVRSLAQRSAAAAKEIKALISSSVETVDNGSKLVAEAGSTMSEVVNSVKRVSDVVAEISSASHEQSDGIEQINLAIIQMDEVTQQNAALVEQAAAASQSLLDQAERLEKTVGVFKLGVMPVRTLQVLEQG</sequence>
<dbReference type="InterPro" id="IPR047347">
    <property type="entry name" value="YvaQ-like_sensor"/>
</dbReference>
<dbReference type="InterPro" id="IPR003660">
    <property type="entry name" value="HAMP_dom"/>
</dbReference>
<dbReference type="PANTHER" id="PTHR43531:SF14">
    <property type="entry name" value="METHYL-ACCEPTING CHEMOTAXIS PROTEIN I-RELATED"/>
    <property type="match status" value="1"/>
</dbReference>
<evidence type="ECO:0000256" key="4">
    <source>
        <dbReference type="SAM" id="Coils"/>
    </source>
</evidence>
<dbReference type="PRINTS" id="PR00260">
    <property type="entry name" value="CHEMTRNSDUCR"/>
</dbReference>
<feature type="transmembrane region" description="Helical" evidence="5">
    <location>
        <begin position="12"/>
        <end position="31"/>
    </location>
</feature>
<comment type="similarity">
    <text evidence="2">Belongs to the methyl-accepting chemotaxis (MCP) protein family.</text>
</comment>
<dbReference type="Gene3D" id="1.10.287.950">
    <property type="entry name" value="Methyl-accepting chemotaxis protein"/>
    <property type="match status" value="1"/>
</dbReference>
<dbReference type="InterPro" id="IPR051310">
    <property type="entry name" value="MCP_chemotaxis"/>
</dbReference>
<dbReference type="SMART" id="SM00283">
    <property type="entry name" value="MA"/>
    <property type="match status" value="1"/>
</dbReference>
<keyword evidence="4" id="KW-0175">Coiled coil</keyword>
<dbReference type="Proteomes" id="UP001629246">
    <property type="component" value="Unassembled WGS sequence"/>
</dbReference>
<dbReference type="InterPro" id="IPR024478">
    <property type="entry name" value="HlyB_4HB_MCP"/>
</dbReference>
<dbReference type="PROSITE" id="PS50885">
    <property type="entry name" value="HAMP"/>
    <property type="match status" value="1"/>
</dbReference>
<dbReference type="SUPFAM" id="SSF58104">
    <property type="entry name" value="Methyl-accepting chemotaxis protein (MCP) signaling domain"/>
    <property type="match status" value="1"/>
</dbReference>
<keyword evidence="5" id="KW-0812">Transmembrane</keyword>
<dbReference type="EMBL" id="JAQQFM010000007">
    <property type="protein sequence ID" value="MFL9925870.1"/>
    <property type="molecule type" value="Genomic_DNA"/>
</dbReference>
<dbReference type="Pfam" id="PF00672">
    <property type="entry name" value="HAMP"/>
    <property type="match status" value="1"/>
</dbReference>
<reference evidence="8 9" key="1">
    <citation type="journal article" date="2024" name="Chem. Sci.">
        <title>Discovery of megapolipeptins by genome mining of a Burkholderiales bacteria collection.</title>
        <authorList>
            <person name="Paulo B.S."/>
            <person name="Recchia M.J.J."/>
            <person name="Lee S."/>
            <person name="Fergusson C.H."/>
            <person name="Romanowski S.B."/>
            <person name="Hernandez A."/>
            <person name="Krull N."/>
            <person name="Liu D.Y."/>
            <person name="Cavanagh H."/>
            <person name="Bos A."/>
            <person name="Gray C.A."/>
            <person name="Murphy B.T."/>
            <person name="Linington R.G."/>
            <person name="Eustaquio A.S."/>
        </authorList>
    </citation>
    <scope>NUCLEOTIDE SEQUENCE [LARGE SCALE GENOMIC DNA]</scope>
    <source>
        <strain evidence="8 9">RL21-008-BIB-A</strain>
    </source>
</reference>
<dbReference type="PANTHER" id="PTHR43531">
    <property type="entry name" value="PROTEIN ICFG"/>
    <property type="match status" value="1"/>
</dbReference>
<evidence type="ECO:0000313" key="9">
    <source>
        <dbReference type="Proteomes" id="UP001629246"/>
    </source>
</evidence>
<evidence type="ECO:0000256" key="1">
    <source>
        <dbReference type="ARBA" id="ARBA00022481"/>
    </source>
</evidence>
<keyword evidence="5" id="KW-1133">Transmembrane helix</keyword>